<dbReference type="Proteomes" id="UP000663868">
    <property type="component" value="Unassembled WGS sequence"/>
</dbReference>
<dbReference type="Proteomes" id="UP000663860">
    <property type="component" value="Unassembled WGS sequence"/>
</dbReference>
<organism evidence="3 4">
    <name type="scientific">Adineta steineri</name>
    <dbReference type="NCBI Taxonomy" id="433720"/>
    <lineage>
        <taxon>Eukaryota</taxon>
        <taxon>Metazoa</taxon>
        <taxon>Spiralia</taxon>
        <taxon>Gnathifera</taxon>
        <taxon>Rotifera</taxon>
        <taxon>Eurotatoria</taxon>
        <taxon>Bdelloidea</taxon>
        <taxon>Adinetida</taxon>
        <taxon>Adinetidae</taxon>
        <taxon>Adineta</taxon>
    </lineage>
</organism>
<evidence type="ECO:0000256" key="1">
    <source>
        <dbReference type="SAM" id="Phobius"/>
    </source>
</evidence>
<evidence type="ECO:0000313" key="2">
    <source>
        <dbReference type="EMBL" id="CAF1257443.1"/>
    </source>
</evidence>
<proteinExistence type="predicted"/>
<name>A0A819LTS5_9BILA</name>
<dbReference type="AlphaFoldDB" id="A0A819LTS5"/>
<dbReference type="SUPFAM" id="SSF53850">
    <property type="entry name" value="Periplasmic binding protein-like II"/>
    <property type="match status" value="1"/>
</dbReference>
<comment type="caution">
    <text evidence="3">The sequence shown here is derived from an EMBL/GenBank/DDBJ whole genome shotgun (WGS) entry which is preliminary data.</text>
</comment>
<keyword evidence="1" id="KW-0472">Membrane</keyword>
<keyword evidence="1" id="KW-1133">Transmembrane helix</keyword>
<reference evidence="3" key="1">
    <citation type="submission" date="2021-02" db="EMBL/GenBank/DDBJ databases">
        <authorList>
            <person name="Nowell W R."/>
        </authorList>
    </citation>
    <scope>NUCLEOTIDE SEQUENCE</scope>
</reference>
<accession>A0A819LTS5</accession>
<dbReference type="EMBL" id="CAJOBB010002413">
    <property type="protein sequence ID" value="CAF3966873.1"/>
    <property type="molecule type" value="Genomic_DNA"/>
</dbReference>
<protein>
    <submittedName>
        <fullName evidence="3">Uncharacterized protein</fullName>
    </submittedName>
</protein>
<keyword evidence="1" id="KW-0812">Transmembrane</keyword>
<evidence type="ECO:0000313" key="4">
    <source>
        <dbReference type="Proteomes" id="UP000663868"/>
    </source>
</evidence>
<dbReference type="Gene3D" id="3.40.190.10">
    <property type="entry name" value="Periplasmic binding protein-like II"/>
    <property type="match status" value="2"/>
</dbReference>
<feature type="transmembrane region" description="Helical" evidence="1">
    <location>
        <begin position="84"/>
        <end position="104"/>
    </location>
</feature>
<sequence length="141" mass="16116">MNIGVAEHATTNFYYNLTLIGADFDQSTFGIVIPEQWVYKQDLDVNILLLRETGVLDDLRTIWFQAKTCSDTSGTPTTIDIDSLLDLFLIFGINNILAILLFLYKLRFMIKDYIISIFRKNASLTQKNLSIIRNSSITIQL</sequence>
<gene>
    <name evidence="2" type="ORF">IZO911_LOCUS31695</name>
    <name evidence="3" type="ORF">KXQ929_LOCUS26535</name>
</gene>
<evidence type="ECO:0000313" key="3">
    <source>
        <dbReference type="EMBL" id="CAF3966873.1"/>
    </source>
</evidence>
<dbReference type="EMBL" id="CAJNOE010000527">
    <property type="protein sequence ID" value="CAF1257443.1"/>
    <property type="molecule type" value="Genomic_DNA"/>
</dbReference>